<dbReference type="PROSITE" id="PS50088">
    <property type="entry name" value="ANK_REPEAT"/>
    <property type="match status" value="1"/>
</dbReference>
<comment type="caution">
    <text evidence="4">The sequence shown here is derived from an EMBL/GenBank/DDBJ whole genome shotgun (WGS) entry which is preliminary data.</text>
</comment>
<dbReference type="eggNOG" id="KOG4177">
    <property type="taxonomic scope" value="Eukaryota"/>
</dbReference>
<dbReference type="SUPFAM" id="SSF48403">
    <property type="entry name" value="Ankyrin repeat"/>
    <property type="match status" value="1"/>
</dbReference>
<name>A0A0A1V9I3_9HYPO</name>
<dbReference type="Proteomes" id="UP000030151">
    <property type="component" value="Unassembled WGS sequence"/>
</dbReference>
<dbReference type="Pfam" id="PF00023">
    <property type="entry name" value="Ank"/>
    <property type="match status" value="1"/>
</dbReference>
<evidence type="ECO:0000256" key="1">
    <source>
        <dbReference type="ARBA" id="ARBA00022737"/>
    </source>
</evidence>
<dbReference type="SMART" id="SM00248">
    <property type="entry name" value="ANK"/>
    <property type="match status" value="3"/>
</dbReference>
<accession>A0A0A1V9I3</accession>
<evidence type="ECO:0000313" key="4">
    <source>
        <dbReference type="EMBL" id="EXV06575.1"/>
    </source>
</evidence>
<reference evidence="4 5" key="1">
    <citation type="submission" date="2014-02" db="EMBL/GenBank/DDBJ databases">
        <title>The genome sequence of the entomopathogenic fungus Metarhizium robertsii ARSEF 2575.</title>
        <authorList>
            <person name="Giuliano Garisto Donzelli B."/>
            <person name="Roe B.A."/>
            <person name="Macmil S.L."/>
            <person name="Krasnoff S.B."/>
            <person name="Gibson D.M."/>
        </authorList>
    </citation>
    <scope>NUCLEOTIDE SEQUENCE [LARGE SCALE GENOMIC DNA]</scope>
    <source>
        <strain evidence="4 5">ARSEF 2575</strain>
    </source>
</reference>
<dbReference type="HOGENOM" id="CLU_397441_0_0_1"/>
<dbReference type="Gene3D" id="1.25.40.20">
    <property type="entry name" value="Ankyrin repeat-containing domain"/>
    <property type="match status" value="2"/>
</dbReference>
<organism evidence="4 5">
    <name type="scientific">Metarhizium robertsii</name>
    <dbReference type="NCBI Taxonomy" id="568076"/>
    <lineage>
        <taxon>Eukaryota</taxon>
        <taxon>Fungi</taxon>
        <taxon>Dikarya</taxon>
        <taxon>Ascomycota</taxon>
        <taxon>Pezizomycotina</taxon>
        <taxon>Sordariomycetes</taxon>
        <taxon>Hypocreomycetidae</taxon>
        <taxon>Hypocreales</taxon>
        <taxon>Clavicipitaceae</taxon>
        <taxon>Metarhizium</taxon>
    </lineage>
</organism>
<proteinExistence type="predicted"/>
<evidence type="ECO:0000313" key="5">
    <source>
        <dbReference type="Proteomes" id="UP000030151"/>
    </source>
</evidence>
<gene>
    <name evidence="4" type="ORF">X797_001295</name>
</gene>
<feature type="repeat" description="ANK" evidence="3">
    <location>
        <begin position="268"/>
        <end position="300"/>
    </location>
</feature>
<sequence length="693" mass="75457">MAPLAKGPGPLQAALEAAWKGVASVHTEVSLVRISAAGIRRERLGALLSELQFLCGLLNCIFCLSLNLQAPDQEPVSGPFDYAILAGIAHVVKNIADNSATAPDDGLVTMTVNVRFYRDLVSQIATFAAYDLATLHQTLLEGRPIPPSTSTAPTVENLVPTLEKWLDVLNSRHYDRTMLEWASERGLVRARREFDPEYQRAVTGWVKFARTNWEPIRASVKQLFAIPATNNFIQWAVEFARSSWPCVYDFDAPTAQPVVALVNDVSLGKVTPLHYASMMGLTDVVTDLLSNLQNTNLVNMTGRLGTPLYCALVGPRVMLFGCEPSSWGSLIVEMEPADAALIKELLSSGASGYASICMPNMESPIPLTHIAFVAATILEDPDVFTKAVDTTHPLQEDFTLMLISSSIFEDKAGSKPFMMAKLATAAFDQAMVNAGDSLPWEGDEVCGAIWEFMYLQDLEFDTEENVSLPFISDGDFESVVRQCVIDAHAVIGEKAVYLERLVKDRRFDPNLLAREDGNEEGTILHLAVSGMNHVVLDELYLAYADFTAVDSQGRTPLMVIEHPATLEVLVKQYKVTTTAKNNDGQNIWHLAAATNDAAILSWLCENDPDKPANINVVSNAGRTPLAEALLCFAILDRGGRHKPTAAAAKTLLDEELVDTKLGTANLPMTLADITAQWGDAELVAKLIAAGVDI</sequence>
<keyword evidence="2 3" id="KW-0040">ANK repeat</keyword>
<dbReference type="AlphaFoldDB" id="A0A0A1V9I3"/>
<protein>
    <submittedName>
        <fullName evidence="4">Ankyrin repeat protein</fullName>
    </submittedName>
</protein>
<dbReference type="InterPro" id="IPR051637">
    <property type="entry name" value="Ank_repeat_dom-contain_49"/>
</dbReference>
<dbReference type="InterPro" id="IPR036770">
    <property type="entry name" value="Ankyrin_rpt-contain_sf"/>
</dbReference>
<evidence type="ECO:0000256" key="2">
    <source>
        <dbReference type="ARBA" id="ARBA00023043"/>
    </source>
</evidence>
<keyword evidence="1" id="KW-0677">Repeat</keyword>
<dbReference type="InterPro" id="IPR002110">
    <property type="entry name" value="Ankyrin_rpt"/>
</dbReference>
<dbReference type="PANTHER" id="PTHR24180">
    <property type="entry name" value="CYCLIN-DEPENDENT KINASE INHIBITOR 2C-RELATED"/>
    <property type="match status" value="1"/>
</dbReference>
<dbReference type="OrthoDB" id="194358at2759"/>
<evidence type="ECO:0000256" key="3">
    <source>
        <dbReference type="PROSITE-ProRule" id="PRU00023"/>
    </source>
</evidence>
<dbReference type="EMBL" id="JELW01000001">
    <property type="protein sequence ID" value="EXV06575.1"/>
    <property type="molecule type" value="Genomic_DNA"/>
</dbReference>
<dbReference type="PANTHER" id="PTHR24180:SF45">
    <property type="entry name" value="POLY [ADP-RIBOSE] POLYMERASE TANKYRASE"/>
    <property type="match status" value="1"/>
</dbReference>